<evidence type="ECO:0000313" key="2">
    <source>
        <dbReference type="EMBL" id="ORC05689.1"/>
    </source>
</evidence>
<feature type="region of interest" description="Disordered" evidence="1">
    <location>
        <begin position="304"/>
        <end position="342"/>
    </location>
</feature>
<feature type="region of interest" description="Disordered" evidence="1">
    <location>
        <begin position="91"/>
        <end position="119"/>
    </location>
</feature>
<dbReference type="EMBL" id="MWQA01000001">
    <property type="protein sequence ID" value="ORC05689.1"/>
    <property type="molecule type" value="Genomic_DNA"/>
</dbReference>
<sequence length="342" mass="37484">MFMPPPQGDDSPAESHVRQFPPTVAKVQRHKRAAMVALGALALTSGVAGAIETGTSAATNINAGRLAITLTGHGGFKLDTCTNDNSNYHDSSDFGSNSSDSSNNSNTIDSNSISPGNVNNDIIDTSGSTITYDYLDNVYGDVGNNNYDQVVNYDVRTVDDPINNQTIDDNPNSDIDNNLVNYYIDQNTNDISTNDSWTADVNNQTNNDNSSTFRNDELGIPEVYYQPEPSNVDFTYPDGSIIDGDSQLGNPFPSADYPKNHDYTINRPFDTYIFTSEDGNLIFSNDSIANYSNPFSRSEILLRSPSALESRPYSQENPRPQYPYERPYDPNSTADDSSSDDD</sequence>
<dbReference type="GeneID" id="66596143"/>
<evidence type="ECO:0000313" key="4">
    <source>
        <dbReference type="Proteomes" id="UP000192335"/>
    </source>
</evidence>
<evidence type="ECO:0000313" key="5">
    <source>
        <dbReference type="Proteomes" id="UP000271464"/>
    </source>
</evidence>
<dbReference type="Proteomes" id="UP000192335">
    <property type="component" value="Unassembled WGS sequence"/>
</dbReference>
<dbReference type="EMBL" id="UPHM01000081">
    <property type="protein sequence ID" value="VAZ95219.1"/>
    <property type="molecule type" value="Genomic_DNA"/>
</dbReference>
<accession>A0A8E2LLT2</accession>
<organism evidence="2 4">
    <name type="scientific">Mycobacterium persicum</name>
    <dbReference type="NCBI Taxonomy" id="1487726"/>
    <lineage>
        <taxon>Bacteria</taxon>
        <taxon>Bacillati</taxon>
        <taxon>Actinomycetota</taxon>
        <taxon>Actinomycetes</taxon>
        <taxon>Mycobacteriales</taxon>
        <taxon>Mycobacteriaceae</taxon>
        <taxon>Mycobacterium</taxon>
    </lineage>
</organism>
<evidence type="ECO:0000256" key="1">
    <source>
        <dbReference type="SAM" id="MobiDB-lite"/>
    </source>
</evidence>
<reference evidence="2 4" key="1">
    <citation type="submission" date="2017-02" db="EMBL/GenBank/DDBJ databases">
        <title>Mycobacterium kansasii genomes.</title>
        <authorList>
            <person name="Borowka P."/>
            <person name="Strapagiel D."/>
            <person name="Marciniak B."/>
            <person name="Lach J."/>
            <person name="Bakula Z."/>
            <person name="Van Ingen J."/>
            <person name="Safianowska A."/>
            <person name="Brzostek A."/>
            <person name="Dziadek J."/>
            <person name="Jagielski T."/>
        </authorList>
    </citation>
    <scope>NUCLEOTIDE SEQUENCE [LARGE SCALE GENOMIC DNA]</scope>
    <source>
        <strain evidence="2 4">12MK</strain>
    </source>
</reference>
<dbReference type="AlphaFoldDB" id="A0A8E2LLT2"/>
<name>A0A8E2LLT2_9MYCO</name>
<proteinExistence type="predicted"/>
<dbReference type="RefSeq" id="WP_083154179.1">
    <property type="nucleotide sequence ID" value="NZ_CADEAW010000080.1"/>
</dbReference>
<reference evidence="3 5" key="2">
    <citation type="submission" date="2018-09" db="EMBL/GenBank/DDBJ databases">
        <authorList>
            <person name="Tagini F."/>
        </authorList>
    </citation>
    <scope>NUCLEOTIDE SEQUENCE [LARGE SCALE GENOMIC DNA]</scope>
    <source>
        <strain evidence="3 5">MK4</strain>
    </source>
</reference>
<protein>
    <submittedName>
        <fullName evidence="2">Uncharacterized protein</fullName>
    </submittedName>
</protein>
<gene>
    <name evidence="2" type="ORF">B4U45_02415</name>
    <name evidence="3" type="ORF">LAUMK4_03071</name>
</gene>
<evidence type="ECO:0000313" key="3">
    <source>
        <dbReference type="EMBL" id="VAZ95219.1"/>
    </source>
</evidence>
<keyword evidence="5" id="KW-1185">Reference proteome</keyword>
<dbReference type="Proteomes" id="UP000271464">
    <property type="component" value="Unassembled WGS sequence"/>
</dbReference>
<comment type="caution">
    <text evidence="2">The sequence shown here is derived from an EMBL/GenBank/DDBJ whole genome shotgun (WGS) entry which is preliminary data.</text>
</comment>
<feature type="compositionally biased region" description="Low complexity" evidence="1">
    <location>
        <begin position="93"/>
        <end position="114"/>
    </location>
</feature>